<evidence type="ECO:0000313" key="3">
    <source>
        <dbReference type="Proteomes" id="UP001165090"/>
    </source>
</evidence>
<comment type="caution">
    <text evidence="2">The sequence shown here is derived from an EMBL/GenBank/DDBJ whole genome shotgun (WGS) entry which is preliminary data.</text>
</comment>
<dbReference type="Proteomes" id="UP001165090">
    <property type="component" value="Unassembled WGS sequence"/>
</dbReference>
<keyword evidence="1" id="KW-0472">Membrane</keyword>
<feature type="transmembrane region" description="Helical" evidence="1">
    <location>
        <begin position="39"/>
        <end position="61"/>
    </location>
</feature>
<sequence length="204" mass="22043">GNVHAISTLAVRIDYPATRLSYLAHQLSPKAVANMSAKAWTIATAIVAVLSLVPWAIYLAGLGKLTQALDSSVSDYLKQTIFMLEWYTVCAQFINLLLIVIACIVKGLRRTHSMFIMFLAVNSTLLIVRATERVVDINAIHDDPLNAAKTLGVPHIRGNPMKYLQAEACGQIASATVNFFLAILIGIAGTTEVEEAYLGAKNSA</sequence>
<reference evidence="2 3" key="1">
    <citation type="journal article" date="2023" name="IScience">
        <title>Expanded male sex-determining region conserved during the evolution of homothallism in the green alga Volvox.</title>
        <authorList>
            <person name="Yamamoto K."/>
            <person name="Matsuzaki R."/>
            <person name="Mahakham W."/>
            <person name="Heman W."/>
            <person name="Sekimoto H."/>
            <person name="Kawachi M."/>
            <person name="Minakuchi Y."/>
            <person name="Toyoda A."/>
            <person name="Nozaki H."/>
        </authorList>
    </citation>
    <scope>NUCLEOTIDE SEQUENCE [LARGE SCALE GENOMIC DNA]</scope>
    <source>
        <strain evidence="2 3">NIES-4468</strain>
    </source>
</reference>
<feature type="non-terminal residue" evidence="2">
    <location>
        <position position="1"/>
    </location>
</feature>
<name>A0ABQ5RPT6_9CHLO</name>
<keyword evidence="3" id="KW-1185">Reference proteome</keyword>
<keyword evidence="1" id="KW-1133">Transmembrane helix</keyword>
<accession>A0ABQ5RPT6</accession>
<keyword evidence="1" id="KW-0812">Transmembrane</keyword>
<dbReference type="EMBL" id="BSDZ01000004">
    <property type="protein sequence ID" value="GLI59269.1"/>
    <property type="molecule type" value="Genomic_DNA"/>
</dbReference>
<evidence type="ECO:0000256" key="1">
    <source>
        <dbReference type="SAM" id="Phobius"/>
    </source>
</evidence>
<evidence type="ECO:0000313" key="2">
    <source>
        <dbReference type="EMBL" id="GLI59269.1"/>
    </source>
</evidence>
<protein>
    <submittedName>
        <fullName evidence="2">Uncharacterized protein</fullName>
    </submittedName>
</protein>
<organism evidence="2 3">
    <name type="scientific">Volvox africanus</name>
    <dbReference type="NCBI Taxonomy" id="51714"/>
    <lineage>
        <taxon>Eukaryota</taxon>
        <taxon>Viridiplantae</taxon>
        <taxon>Chlorophyta</taxon>
        <taxon>core chlorophytes</taxon>
        <taxon>Chlorophyceae</taxon>
        <taxon>CS clade</taxon>
        <taxon>Chlamydomonadales</taxon>
        <taxon>Volvocaceae</taxon>
        <taxon>Volvox</taxon>
    </lineage>
</organism>
<gene>
    <name evidence="2" type="ORF">VaNZ11_001118</name>
</gene>
<proteinExistence type="predicted"/>
<feature type="transmembrane region" description="Helical" evidence="1">
    <location>
        <begin position="81"/>
        <end position="105"/>
    </location>
</feature>